<feature type="compositionally biased region" description="Basic and acidic residues" evidence="1">
    <location>
        <begin position="354"/>
        <end position="363"/>
    </location>
</feature>
<dbReference type="SMART" id="SM00470">
    <property type="entry name" value="ParB"/>
    <property type="match status" value="1"/>
</dbReference>
<organism evidence="3 4">
    <name type="scientific">Leptospira weilii str. UI 13098</name>
    <dbReference type="NCBI Taxonomy" id="1088542"/>
    <lineage>
        <taxon>Bacteria</taxon>
        <taxon>Pseudomonadati</taxon>
        <taxon>Spirochaetota</taxon>
        <taxon>Spirochaetia</taxon>
        <taxon>Leptospirales</taxon>
        <taxon>Leptospiraceae</taxon>
        <taxon>Leptospira</taxon>
    </lineage>
</organism>
<evidence type="ECO:0000256" key="1">
    <source>
        <dbReference type="SAM" id="MobiDB-lite"/>
    </source>
</evidence>
<feature type="compositionally biased region" description="Basic and acidic residues" evidence="1">
    <location>
        <begin position="1"/>
        <end position="28"/>
    </location>
</feature>
<sequence length="426" mass="48636">MKAEEKAKGTKKETSSKVSLEEKAKEWMEAQESTPRPGSTFGKQYIPKGITLNPIVKMVKPESLKPNPRNDFDHLSEEEYANLKENIALNGILDALTARKDGTLVAGENRYRIALELKEHEDENVRRRIENIPVRYYMNELTLEEEYDILEGDNLFRRHLTSEQRKERLKRRILRKYKDELVQDNRGGDRKSESSKKEGENFKVEETKQERVLDSEILSEEKLGSLFKETDGMSGSELGLFFGEVGALEEQAKESKVHPDLLIGNSGKDLGKKESSLAGSGSGKSNYEGHSLIEKPKKELAKKISEEERIPLGTARNYVSELKKELKTKDPKQTAKKEKPAKKDEGKKSPRQIEQAKVKEFQKKYGKMSASGKKTEVSRLVGRLIQLRKKKEKLDVEIAAYHRGYSEIVEKLTAVGEKKRVWEVSQ</sequence>
<name>M6Q4Y8_9LEPT</name>
<proteinExistence type="predicted"/>
<feature type="region of interest" description="Disordered" evidence="1">
    <location>
        <begin position="321"/>
        <end position="373"/>
    </location>
</feature>
<gene>
    <name evidence="3" type="ORF">LEP1GSC108_3805</name>
</gene>
<dbReference type="EMBL" id="AHNU02000042">
    <property type="protein sequence ID" value="EMN90354.1"/>
    <property type="molecule type" value="Genomic_DNA"/>
</dbReference>
<feature type="domain" description="ParB-like N-terminal" evidence="2">
    <location>
        <begin position="57"/>
        <end position="154"/>
    </location>
</feature>
<evidence type="ECO:0000313" key="4">
    <source>
        <dbReference type="Proteomes" id="UP000012118"/>
    </source>
</evidence>
<reference evidence="3 4" key="1">
    <citation type="submission" date="2013-01" db="EMBL/GenBank/DDBJ databases">
        <authorList>
            <person name="Harkins D.M."/>
            <person name="Durkin A.S."/>
            <person name="Brinkac L.M."/>
            <person name="Haft D.H."/>
            <person name="Selengut J.D."/>
            <person name="Sanka R."/>
            <person name="DePew J."/>
            <person name="Purushe J."/>
            <person name="Chanthongthip A."/>
            <person name="Lattana O."/>
            <person name="Phetsouvanh R."/>
            <person name="Newton P.N."/>
            <person name="Vinetz J.M."/>
            <person name="Sutton G.G."/>
            <person name="Nierman W.C."/>
            <person name="Fouts D.E."/>
        </authorList>
    </citation>
    <scope>NUCLEOTIDE SEQUENCE [LARGE SCALE GENOMIC DNA]</scope>
    <source>
        <strain evidence="3 4">UI 13098</strain>
    </source>
</reference>
<keyword evidence="4" id="KW-1185">Reference proteome</keyword>
<evidence type="ECO:0000313" key="3">
    <source>
        <dbReference type="EMBL" id="EMN90354.1"/>
    </source>
</evidence>
<dbReference type="Gene3D" id="3.90.1530.10">
    <property type="entry name" value="Conserved hypothetical protein from pyrococcus furiosus pfu- 392566-001, ParB domain"/>
    <property type="match status" value="1"/>
</dbReference>
<dbReference type="InterPro" id="IPR036086">
    <property type="entry name" value="ParB/Sulfiredoxin_sf"/>
</dbReference>
<dbReference type="InterPro" id="IPR003115">
    <property type="entry name" value="ParB_N"/>
</dbReference>
<dbReference type="RefSeq" id="WP_004503303.1">
    <property type="nucleotide sequence ID" value="NZ_AHNU02000042.1"/>
</dbReference>
<dbReference type="Proteomes" id="UP000012118">
    <property type="component" value="Unassembled WGS sequence"/>
</dbReference>
<protein>
    <submittedName>
        <fullName evidence="3">ParB-like protein</fullName>
    </submittedName>
</protein>
<accession>M6Q4Y8</accession>
<dbReference type="AlphaFoldDB" id="M6Q4Y8"/>
<comment type="caution">
    <text evidence="3">The sequence shown here is derived from an EMBL/GenBank/DDBJ whole genome shotgun (WGS) entry which is preliminary data.</text>
</comment>
<feature type="compositionally biased region" description="Basic and acidic residues" evidence="1">
    <location>
        <begin position="321"/>
        <end position="348"/>
    </location>
</feature>
<evidence type="ECO:0000259" key="2">
    <source>
        <dbReference type="SMART" id="SM00470"/>
    </source>
</evidence>
<feature type="region of interest" description="Disordered" evidence="1">
    <location>
        <begin position="253"/>
        <end position="295"/>
    </location>
</feature>
<feature type="region of interest" description="Disordered" evidence="1">
    <location>
        <begin position="1"/>
        <end position="45"/>
    </location>
</feature>
<feature type="region of interest" description="Disordered" evidence="1">
    <location>
        <begin position="184"/>
        <end position="206"/>
    </location>
</feature>
<dbReference type="SUPFAM" id="SSF110849">
    <property type="entry name" value="ParB/Sulfiredoxin"/>
    <property type="match status" value="1"/>
</dbReference>